<feature type="transmembrane region" description="Helical" evidence="2">
    <location>
        <begin position="139"/>
        <end position="159"/>
    </location>
</feature>
<feature type="region of interest" description="Disordered" evidence="1">
    <location>
        <begin position="56"/>
        <end position="96"/>
    </location>
</feature>
<dbReference type="EMBL" id="JARAOO010000014">
    <property type="protein sequence ID" value="KAJ7943304.1"/>
    <property type="molecule type" value="Genomic_DNA"/>
</dbReference>
<feature type="transmembrane region" description="Helical" evidence="2">
    <location>
        <begin position="166"/>
        <end position="190"/>
    </location>
</feature>
<sequence length="238" mass="26422">MSAASGHENRNSYQPPKSWFSGVTGIVSWVVSAISNLITTKSHSSTTEVELVSSNPILPYPQQGPQPTNSISSNPESPMYQETDHDHELPKQEEEEEDYHPVIKIIRKQELGRHILVLAIPMMMGIIASYNPLSMNACTLFVVVALLFGFAAIWNGILLAKTYPKVSVLILVTGIGLMLFAFLALVGCLLPLKLKWIPVLCWFFTLFPLAKAVLRILFSPKKKVNDPEKGKNHTNDLP</sequence>
<evidence type="ECO:0000313" key="3">
    <source>
        <dbReference type="EMBL" id="KAJ7943304.1"/>
    </source>
</evidence>
<dbReference type="AlphaFoldDB" id="A0AAD7P628"/>
<feature type="transmembrane region" description="Helical" evidence="2">
    <location>
        <begin position="19"/>
        <end position="38"/>
    </location>
</feature>
<keyword evidence="2" id="KW-0812">Transmembrane</keyword>
<proteinExistence type="predicted"/>
<evidence type="ECO:0000256" key="1">
    <source>
        <dbReference type="SAM" id="MobiDB-lite"/>
    </source>
</evidence>
<dbReference type="Proteomes" id="UP001163823">
    <property type="component" value="Chromosome 14"/>
</dbReference>
<dbReference type="KEGG" id="qsa:O6P43_032879"/>
<comment type="caution">
    <text evidence="3">The sequence shown here is derived from an EMBL/GenBank/DDBJ whole genome shotgun (WGS) entry which is preliminary data.</text>
</comment>
<keyword evidence="2" id="KW-0472">Membrane</keyword>
<keyword evidence="2" id="KW-1133">Transmembrane helix</keyword>
<feature type="transmembrane region" description="Helical" evidence="2">
    <location>
        <begin position="115"/>
        <end position="133"/>
    </location>
</feature>
<organism evidence="3 4">
    <name type="scientific">Quillaja saponaria</name>
    <name type="common">Soap bark tree</name>
    <dbReference type="NCBI Taxonomy" id="32244"/>
    <lineage>
        <taxon>Eukaryota</taxon>
        <taxon>Viridiplantae</taxon>
        <taxon>Streptophyta</taxon>
        <taxon>Embryophyta</taxon>
        <taxon>Tracheophyta</taxon>
        <taxon>Spermatophyta</taxon>
        <taxon>Magnoliopsida</taxon>
        <taxon>eudicotyledons</taxon>
        <taxon>Gunneridae</taxon>
        <taxon>Pentapetalae</taxon>
        <taxon>rosids</taxon>
        <taxon>fabids</taxon>
        <taxon>Fabales</taxon>
        <taxon>Quillajaceae</taxon>
        <taxon>Quillaja</taxon>
    </lineage>
</organism>
<name>A0AAD7P628_QUISA</name>
<accession>A0AAD7P628</accession>
<feature type="compositionally biased region" description="Basic and acidic residues" evidence="1">
    <location>
        <begin position="82"/>
        <end position="92"/>
    </location>
</feature>
<gene>
    <name evidence="3" type="ORF">O6P43_032879</name>
</gene>
<reference evidence="3" key="1">
    <citation type="journal article" date="2023" name="Science">
        <title>Elucidation of the pathway for biosynthesis of saponin adjuvants from the soapbark tree.</title>
        <authorList>
            <person name="Reed J."/>
            <person name="Orme A."/>
            <person name="El-Demerdash A."/>
            <person name="Owen C."/>
            <person name="Martin L.B.B."/>
            <person name="Misra R.C."/>
            <person name="Kikuchi S."/>
            <person name="Rejzek M."/>
            <person name="Martin A.C."/>
            <person name="Harkess A."/>
            <person name="Leebens-Mack J."/>
            <person name="Louveau T."/>
            <person name="Stephenson M.J."/>
            <person name="Osbourn A."/>
        </authorList>
    </citation>
    <scope>NUCLEOTIDE SEQUENCE</scope>
    <source>
        <strain evidence="3">S10</strain>
    </source>
</reference>
<feature type="compositionally biased region" description="Polar residues" evidence="1">
    <location>
        <begin position="65"/>
        <end position="76"/>
    </location>
</feature>
<keyword evidence="4" id="KW-1185">Reference proteome</keyword>
<feature type="transmembrane region" description="Helical" evidence="2">
    <location>
        <begin position="196"/>
        <end position="214"/>
    </location>
</feature>
<evidence type="ECO:0000256" key="2">
    <source>
        <dbReference type="SAM" id="Phobius"/>
    </source>
</evidence>
<evidence type="ECO:0000313" key="4">
    <source>
        <dbReference type="Proteomes" id="UP001163823"/>
    </source>
</evidence>
<protein>
    <submittedName>
        <fullName evidence="3">Uncharacterized protein</fullName>
    </submittedName>
</protein>